<keyword evidence="6" id="KW-0406">Ion transport</keyword>
<evidence type="ECO:0000313" key="8">
    <source>
        <dbReference type="Proteomes" id="UP001370490"/>
    </source>
</evidence>
<evidence type="ECO:0000256" key="2">
    <source>
        <dbReference type="ARBA" id="ARBA00022692"/>
    </source>
</evidence>
<dbReference type="GO" id="GO:0005375">
    <property type="term" value="F:copper ion transmembrane transporter activity"/>
    <property type="evidence" value="ECO:0007669"/>
    <property type="project" value="UniProtKB-UniRule"/>
</dbReference>
<comment type="similarity">
    <text evidence="1 6">Belongs to the copper transporter (Ctr) (TC 1.A.56) family. SLC31A subfamily.</text>
</comment>
<dbReference type="GO" id="GO:0005886">
    <property type="term" value="C:plasma membrane"/>
    <property type="evidence" value="ECO:0007669"/>
    <property type="project" value="TreeGrafter"/>
</dbReference>
<dbReference type="AlphaFoldDB" id="A0AAN8Z6S9"/>
<evidence type="ECO:0000313" key="7">
    <source>
        <dbReference type="EMBL" id="KAK6927031.1"/>
    </source>
</evidence>
<proteinExistence type="inferred from homology"/>
<evidence type="ECO:0000256" key="1">
    <source>
        <dbReference type="ARBA" id="ARBA00006921"/>
    </source>
</evidence>
<evidence type="ECO:0000256" key="5">
    <source>
        <dbReference type="ARBA" id="ARBA00023136"/>
    </source>
</evidence>
<name>A0AAN8Z6S9_9MAGN</name>
<feature type="transmembrane region" description="Helical" evidence="6">
    <location>
        <begin position="125"/>
        <end position="145"/>
    </location>
</feature>
<keyword evidence="2 6" id="KW-0812">Transmembrane</keyword>
<organism evidence="7 8">
    <name type="scientific">Dillenia turbinata</name>
    <dbReference type="NCBI Taxonomy" id="194707"/>
    <lineage>
        <taxon>Eukaryota</taxon>
        <taxon>Viridiplantae</taxon>
        <taxon>Streptophyta</taxon>
        <taxon>Embryophyta</taxon>
        <taxon>Tracheophyta</taxon>
        <taxon>Spermatophyta</taxon>
        <taxon>Magnoliopsida</taxon>
        <taxon>eudicotyledons</taxon>
        <taxon>Gunneridae</taxon>
        <taxon>Pentapetalae</taxon>
        <taxon>Dilleniales</taxon>
        <taxon>Dilleniaceae</taxon>
        <taxon>Dillenia</taxon>
    </lineage>
</organism>
<feature type="transmembrane region" description="Helical" evidence="6">
    <location>
        <begin position="62"/>
        <end position="81"/>
    </location>
</feature>
<dbReference type="PANTHER" id="PTHR12483:SF24">
    <property type="entry name" value="COPPER TRANSPORTER 2-RELATED"/>
    <property type="match status" value="1"/>
</dbReference>
<keyword evidence="3 6" id="KW-0187">Copper transport</keyword>
<keyword evidence="4 6" id="KW-1133">Transmembrane helix</keyword>
<dbReference type="EMBL" id="JBAMMX010000015">
    <property type="protein sequence ID" value="KAK6927031.1"/>
    <property type="molecule type" value="Genomic_DNA"/>
</dbReference>
<dbReference type="InterPro" id="IPR007274">
    <property type="entry name" value="Cop_transporter"/>
</dbReference>
<evidence type="ECO:0000256" key="3">
    <source>
        <dbReference type="ARBA" id="ARBA00022796"/>
    </source>
</evidence>
<reference evidence="7 8" key="1">
    <citation type="submission" date="2023-12" db="EMBL/GenBank/DDBJ databases">
        <title>A high-quality genome assembly for Dillenia turbinata (Dilleniales).</title>
        <authorList>
            <person name="Chanderbali A."/>
        </authorList>
    </citation>
    <scope>NUCLEOTIDE SEQUENCE [LARGE SCALE GENOMIC DNA]</scope>
    <source>
        <strain evidence="7">LSX21</strain>
        <tissue evidence="7">Leaf</tissue>
    </source>
</reference>
<protein>
    <recommendedName>
        <fullName evidence="6">Copper transport protein</fullName>
    </recommendedName>
</protein>
<accession>A0AAN8Z6S9</accession>
<comment type="caution">
    <text evidence="7">The sequence shown here is derived from an EMBL/GenBank/DDBJ whole genome shotgun (WGS) entry which is preliminary data.</text>
</comment>
<keyword evidence="6" id="KW-0813">Transport</keyword>
<keyword evidence="8" id="KW-1185">Reference proteome</keyword>
<sequence length="163" mass="18014">MEAMHMGGHDDHYSDHGMGGMNAPPPSHGGMIMHHKMMMHMTFFWGKDTEVLFSGWPGTRTGMYVAALVFVFALAVLVEWLSHCNFIKPGPRHVGAGLTHTLLYTLRLGLSYMLMLALMSFNGGIFIAGLIGHTVGFLIFGSRVFKRSSEVDGKTFDLPPMHC</sequence>
<dbReference type="Pfam" id="PF04145">
    <property type="entry name" value="Ctr"/>
    <property type="match status" value="2"/>
</dbReference>
<feature type="transmembrane region" description="Helical" evidence="6">
    <location>
        <begin position="102"/>
        <end position="119"/>
    </location>
</feature>
<gene>
    <name evidence="7" type="ORF">RJ641_008750</name>
</gene>
<dbReference type="PANTHER" id="PTHR12483">
    <property type="entry name" value="SOLUTE CARRIER FAMILY 31 COPPER TRANSPORTERS"/>
    <property type="match status" value="1"/>
</dbReference>
<comment type="subcellular location">
    <subcellularLocation>
        <location evidence="6">Membrane</location>
        <topology evidence="6">Multi-pass membrane protein</topology>
    </subcellularLocation>
</comment>
<evidence type="ECO:0000256" key="4">
    <source>
        <dbReference type="ARBA" id="ARBA00022989"/>
    </source>
</evidence>
<keyword evidence="6" id="KW-0186">Copper</keyword>
<dbReference type="Proteomes" id="UP001370490">
    <property type="component" value="Unassembled WGS sequence"/>
</dbReference>
<keyword evidence="5 6" id="KW-0472">Membrane</keyword>
<evidence type="ECO:0000256" key="6">
    <source>
        <dbReference type="RuleBase" id="RU367022"/>
    </source>
</evidence>